<name>A0AB33G0Y9_SERMA</name>
<reference evidence="1 2" key="1">
    <citation type="submission" date="2018-05" db="EMBL/GenBank/DDBJ databases">
        <title>Klebsiella quasipneumonaiae provides a window into carbapenemase gene transfer, plasmid rearrangements and nosocomial acquisition from the hospital environment.</title>
        <authorList>
            <person name="Mathers A.J."/>
            <person name="Vegesana K."/>
            <person name="Stoesser N."/>
            <person name="Crook D."/>
            <person name="Vaughan A."/>
            <person name="Barry K."/>
            <person name="Parikh H."/>
            <person name="Sebra R."/>
            <person name="Kotay S."/>
            <person name="Walker A.S."/>
            <person name="Sheppard A.E."/>
        </authorList>
    </citation>
    <scope>NUCLEOTIDE SEQUENCE [LARGE SCALE GENOMIC DNA]</scope>
    <source>
        <strain evidence="1 2">CAV1761</strain>
    </source>
</reference>
<dbReference type="Proteomes" id="UP000245399">
    <property type="component" value="Chromosome"/>
</dbReference>
<sequence>MIDKQQCMGLENALKNGMAIHFLHEGNELTVKRCLIKETKLVYAVYINGKMYLPGWDPDSPNYHPMAEVYSRKIVYNPHQRFLNQMKKERGFKRYLKQKENAYLLEKKERFEPFFPSAKAVVSHFKKIDGLTVKHPDLMEILP</sequence>
<gene>
    <name evidence="1" type="ORF">DKC05_25035</name>
</gene>
<protein>
    <submittedName>
        <fullName evidence="1">Uncharacterized protein</fullName>
    </submittedName>
</protein>
<organism evidence="1 2">
    <name type="scientific">Serratia marcescens</name>
    <dbReference type="NCBI Taxonomy" id="615"/>
    <lineage>
        <taxon>Bacteria</taxon>
        <taxon>Pseudomonadati</taxon>
        <taxon>Pseudomonadota</taxon>
        <taxon>Gammaproteobacteria</taxon>
        <taxon>Enterobacterales</taxon>
        <taxon>Yersiniaceae</taxon>
        <taxon>Serratia</taxon>
    </lineage>
</organism>
<proteinExistence type="predicted"/>
<evidence type="ECO:0000313" key="2">
    <source>
        <dbReference type="Proteomes" id="UP000245399"/>
    </source>
</evidence>
<dbReference type="EMBL" id="CP029449">
    <property type="protein sequence ID" value="AWL70680.1"/>
    <property type="molecule type" value="Genomic_DNA"/>
</dbReference>
<evidence type="ECO:0000313" key="1">
    <source>
        <dbReference type="EMBL" id="AWL70680.1"/>
    </source>
</evidence>
<accession>A0AB33G0Y9</accession>
<dbReference type="AlphaFoldDB" id="A0AB33G0Y9"/>
<dbReference type="RefSeq" id="WP_047730407.1">
    <property type="nucleotide sequence ID" value="NZ_CADDTT010000054.1"/>
</dbReference>